<evidence type="ECO:0000313" key="1">
    <source>
        <dbReference type="EMBL" id="KII62639.1"/>
    </source>
</evidence>
<dbReference type="SUPFAM" id="SSF56672">
    <property type="entry name" value="DNA/RNA polymerases"/>
    <property type="match status" value="1"/>
</dbReference>
<protein>
    <recommendedName>
        <fullName evidence="3">Reverse transcriptase domain-containing protein</fullName>
    </recommendedName>
</protein>
<organism evidence="1 2">
    <name type="scientific">Thelohanellus kitauei</name>
    <name type="common">Myxosporean</name>
    <dbReference type="NCBI Taxonomy" id="669202"/>
    <lineage>
        <taxon>Eukaryota</taxon>
        <taxon>Metazoa</taxon>
        <taxon>Cnidaria</taxon>
        <taxon>Myxozoa</taxon>
        <taxon>Myxosporea</taxon>
        <taxon>Bivalvulida</taxon>
        <taxon>Platysporina</taxon>
        <taxon>Myxobolidae</taxon>
        <taxon>Thelohanellus</taxon>
    </lineage>
</organism>
<dbReference type="EMBL" id="JWZT01004917">
    <property type="protein sequence ID" value="KII62639.1"/>
    <property type="molecule type" value="Genomic_DNA"/>
</dbReference>
<evidence type="ECO:0000313" key="2">
    <source>
        <dbReference type="Proteomes" id="UP000031668"/>
    </source>
</evidence>
<dbReference type="Proteomes" id="UP000031668">
    <property type="component" value="Unassembled WGS sequence"/>
</dbReference>
<keyword evidence="2" id="KW-1185">Reference proteome</keyword>
<dbReference type="InterPro" id="IPR043128">
    <property type="entry name" value="Rev_trsase/Diguanyl_cyclase"/>
</dbReference>
<sequence>MRIDLIDTDSQTLKTSKTIKRDERYFRKSILFVDTTIVLFIHEKFPITAVINPFGILKISRMAFKLKNWARTFEMISDSVLKDVNFLYIYLKDILVFSKYLEELLEQHNEIIPTYTE</sequence>
<gene>
    <name evidence="1" type="ORF">RF11_01041</name>
</gene>
<evidence type="ECO:0008006" key="3">
    <source>
        <dbReference type="Google" id="ProtNLM"/>
    </source>
</evidence>
<accession>A0A0C2ME57</accession>
<dbReference type="InterPro" id="IPR043502">
    <property type="entry name" value="DNA/RNA_pol_sf"/>
</dbReference>
<proteinExistence type="predicted"/>
<reference evidence="1 2" key="1">
    <citation type="journal article" date="2014" name="Genome Biol. Evol.">
        <title>The genome of the myxosporean Thelohanellus kitauei shows adaptations to nutrient acquisition within its fish host.</title>
        <authorList>
            <person name="Yang Y."/>
            <person name="Xiong J."/>
            <person name="Zhou Z."/>
            <person name="Huo F."/>
            <person name="Miao W."/>
            <person name="Ran C."/>
            <person name="Liu Y."/>
            <person name="Zhang J."/>
            <person name="Feng J."/>
            <person name="Wang M."/>
            <person name="Wang M."/>
            <person name="Wang L."/>
            <person name="Yao B."/>
        </authorList>
    </citation>
    <scope>NUCLEOTIDE SEQUENCE [LARGE SCALE GENOMIC DNA]</scope>
    <source>
        <strain evidence="1">Wuqing</strain>
    </source>
</reference>
<dbReference type="AlphaFoldDB" id="A0A0C2ME57"/>
<dbReference type="OrthoDB" id="6778067at2759"/>
<dbReference type="Gene3D" id="3.30.70.270">
    <property type="match status" value="1"/>
</dbReference>
<name>A0A0C2ME57_THEKT</name>
<comment type="caution">
    <text evidence="1">The sequence shown here is derived from an EMBL/GenBank/DDBJ whole genome shotgun (WGS) entry which is preliminary data.</text>
</comment>
<dbReference type="Gene3D" id="3.10.10.10">
    <property type="entry name" value="HIV Type 1 Reverse Transcriptase, subunit A, domain 1"/>
    <property type="match status" value="1"/>
</dbReference>